<feature type="compositionally biased region" description="Basic and acidic residues" evidence="7">
    <location>
        <begin position="79"/>
        <end position="91"/>
    </location>
</feature>
<dbReference type="AlphaFoldDB" id="A0A1M5Q0P7"/>
<name>A0A1M5Q0P7_STRHI</name>
<feature type="compositionally biased region" description="Low complexity" evidence="7">
    <location>
        <begin position="92"/>
        <end position="105"/>
    </location>
</feature>
<dbReference type="PANTHER" id="PTHR43466:SF1">
    <property type="entry name" value="2-OXO-4-HYDROXY-4-CARBOXY-5-UREIDOIMIDAZOLINE DECARBOXYLASE-RELATED"/>
    <property type="match status" value="1"/>
</dbReference>
<feature type="region of interest" description="Disordered" evidence="7">
    <location>
        <begin position="79"/>
        <end position="105"/>
    </location>
</feature>
<evidence type="ECO:0000259" key="8">
    <source>
        <dbReference type="Pfam" id="PF09349"/>
    </source>
</evidence>
<dbReference type="GO" id="GO:0051997">
    <property type="term" value="F:2-oxo-4-hydroxy-4-carboxy-5-ureidoimidazoline decarboxylase activity"/>
    <property type="evidence" value="ECO:0007669"/>
    <property type="project" value="UniProtKB-EC"/>
</dbReference>
<keyword evidence="4" id="KW-0659">Purine metabolism</keyword>
<evidence type="ECO:0000256" key="3">
    <source>
        <dbReference type="ARBA" id="ARBA00012257"/>
    </source>
</evidence>
<dbReference type="EC" id="4.1.1.97" evidence="3"/>
<sequence>MVITRTADRLAWFNAAAPAEAGRQLVACCAVDEWAERLVAGRPYRDLDALRAAADAALADLDWPAVLRALAAHPRIGERAHGADPEARWSRQEQAAAAATSPDPATRAALAAGNHAYEERFGHVFLICATGRSAEEVLAALRARLGNDEETERAVVRAELGRITALRLARVVGA</sequence>
<dbReference type="SUPFAM" id="SSF158694">
    <property type="entry name" value="UraD-Like"/>
    <property type="match status" value="1"/>
</dbReference>
<dbReference type="GO" id="GO:0006144">
    <property type="term" value="P:purine nucleobase metabolic process"/>
    <property type="evidence" value="ECO:0007669"/>
    <property type="project" value="UniProtKB-KW"/>
</dbReference>
<evidence type="ECO:0000256" key="5">
    <source>
        <dbReference type="ARBA" id="ARBA00022793"/>
    </source>
</evidence>
<accession>A0A1M5Q0P7</accession>
<dbReference type="InterPro" id="IPR018020">
    <property type="entry name" value="OHCU_decarboxylase"/>
</dbReference>
<dbReference type="NCBIfam" id="TIGR03180">
    <property type="entry name" value="UraD_2"/>
    <property type="match status" value="1"/>
</dbReference>
<evidence type="ECO:0000256" key="4">
    <source>
        <dbReference type="ARBA" id="ARBA00022631"/>
    </source>
</evidence>
<keyword evidence="6" id="KW-0456">Lyase</keyword>
<comment type="pathway">
    <text evidence="2">Purine metabolism; urate degradation; (S)-allantoin from urate: step 3/3.</text>
</comment>
<evidence type="ECO:0000256" key="1">
    <source>
        <dbReference type="ARBA" id="ARBA00001163"/>
    </source>
</evidence>
<evidence type="ECO:0000256" key="6">
    <source>
        <dbReference type="ARBA" id="ARBA00023239"/>
    </source>
</evidence>
<dbReference type="GO" id="GO:0019628">
    <property type="term" value="P:urate catabolic process"/>
    <property type="evidence" value="ECO:0007669"/>
    <property type="project" value="TreeGrafter"/>
</dbReference>
<dbReference type="Gene3D" id="1.10.3330.10">
    <property type="entry name" value="Oxo-4-hydroxy-4-carboxy-5-ureidoimidazoline decarboxylase"/>
    <property type="match status" value="1"/>
</dbReference>
<reference evidence="9 10" key="1">
    <citation type="submission" date="2016-11" db="EMBL/GenBank/DDBJ databases">
        <authorList>
            <person name="Jaros S."/>
            <person name="Januszkiewicz K."/>
            <person name="Wedrychowicz H."/>
        </authorList>
    </citation>
    <scope>NUCLEOTIDE SEQUENCE [LARGE SCALE GENOMIC DNA]</scope>
    <source>
        <strain evidence="9 10">DSM 44523</strain>
    </source>
</reference>
<proteinExistence type="predicted"/>
<dbReference type="Pfam" id="PF09349">
    <property type="entry name" value="OHCU_decarbox"/>
    <property type="match status" value="1"/>
</dbReference>
<evidence type="ECO:0000313" key="9">
    <source>
        <dbReference type="EMBL" id="SHH07510.1"/>
    </source>
</evidence>
<dbReference type="InterPro" id="IPR017595">
    <property type="entry name" value="OHCU_decarboxylase-2"/>
</dbReference>
<keyword evidence="5" id="KW-0210">Decarboxylase</keyword>
<dbReference type="PANTHER" id="PTHR43466">
    <property type="entry name" value="2-OXO-4-HYDROXY-4-CARBOXY-5-UREIDOIMIDAZOLINE DECARBOXYLASE-RELATED"/>
    <property type="match status" value="1"/>
</dbReference>
<dbReference type="NCBIfam" id="NF010372">
    <property type="entry name" value="PRK13798.1"/>
    <property type="match status" value="1"/>
</dbReference>
<evidence type="ECO:0000313" key="10">
    <source>
        <dbReference type="Proteomes" id="UP000184501"/>
    </source>
</evidence>
<comment type="catalytic activity">
    <reaction evidence="1">
        <text>5-hydroxy-2-oxo-4-ureido-2,5-dihydro-1H-imidazole-5-carboxylate + H(+) = (S)-allantoin + CO2</text>
        <dbReference type="Rhea" id="RHEA:26301"/>
        <dbReference type="ChEBI" id="CHEBI:15378"/>
        <dbReference type="ChEBI" id="CHEBI:15678"/>
        <dbReference type="ChEBI" id="CHEBI:16526"/>
        <dbReference type="ChEBI" id="CHEBI:58639"/>
        <dbReference type="EC" id="4.1.1.97"/>
    </reaction>
</comment>
<evidence type="ECO:0000256" key="2">
    <source>
        <dbReference type="ARBA" id="ARBA00004754"/>
    </source>
</evidence>
<dbReference type="Proteomes" id="UP000184501">
    <property type="component" value="Unassembled WGS sequence"/>
</dbReference>
<keyword evidence="10" id="KW-1185">Reference proteome</keyword>
<dbReference type="InterPro" id="IPR036778">
    <property type="entry name" value="OHCU_decarboxylase_sf"/>
</dbReference>
<protein>
    <recommendedName>
        <fullName evidence="3">2-oxo-4-hydroxy-4-carboxy-5-ureidoimidazoline decarboxylase</fullName>
        <ecNumber evidence="3">4.1.1.97</ecNumber>
    </recommendedName>
</protein>
<evidence type="ECO:0000256" key="7">
    <source>
        <dbReference type="SAM" id="MobiDB-lite"/>
    </source>
</evidence>
<organism evidence="9 10">
    <name type="scientific">Streptoalloteichus hindustanus</name>
    <dbReference type="NCBI Taxonomy" id="2017"/>
    <lineage>
        <taxon>Bacteria</taxon>
        <taxon>Bacillati</taxon>
        <taxon>Actinomycetota</taxon>
        <taxon>Actinomycetes</taxon>
        <taxon>Pseudonocardiales</taxon>
        <taxon>Pseudonocardiaceae</taxon>
        <taxon>Streptoalloteichus</taxon>
    </lineage>
</organism>
<gene>
    <name evidence="9" type="ORF">SAMN05444320_12114</name>
</gene>
<feature type="domain" description="Oxo-4-hydroxy-4-carboxy-5-ureidoimidazoline decarboxylase" evidence="8">
    <location>
        <begin position="14"/>
        <end position="169"/>
    </location>
</feature>
<dbReference type="EMBL" id="FQVN01000021">
    <property type="protein sequence ID" value="SHH07510.1"/>
    <property type="molecule type" value="Genomic_DNA"/>
</dbReference>
<dbReference type="STRING" id="2017.SAMN05444320_12114"/>